<comment type="caution">
    <text evidence="2">The sequence shown here is derived from an EMBL/GenBank/DDBJ whole genome shotgun (WGS) entry which is preliminary data.</text>
</comment>
<evidence type="ECO:0000313" key="3">
    <source>
        <dbReference type="Proteomes" id="UP000637061"/>
    </source>
</evidence>
<dbReference type="Proteomes" id="UP000637061">
    <property type="component" value="Unassembled WGS sequence"/>
</dbReference>
<accession>A0A8I1ECH1</accession>
<organism evidence="2 3">
    <name type="scientific">Pseudomonas putida</name>
    <name type="common">Arthrobacter siderocapsulatus</name>
    <dbReference type="NCBI Taxonomy" id="303"/>
    <lineage>
        <taxon>Bacteria</taxon>
        <taxon>Pseudomonadati</taxon>
        <taxon>Pseudomonadota</taxon>
        <taxon>Gammaproteobacteria</taxon>
        <taxon>Pseudomonadales</taxon>
        <taxon>Pseudomonadaceae</taxon>
        <taxon>Pseudomonas</taxon>
    </lineage>
</organism>
<gene>
    <name evidence="2" type="ORF">JEU22_02415</name>
</gene>
<protein>
    <submittedName>
        <fullName evidence="2">Uncharacterized protein</fullName>
    </submittedName>
</protein>
<feature type="coiled-coil region" evidence="1">
    <location>
        <begin position="29"/>
        <end position="56"/>
    </location>
</feature>
<keyword evidence="1" id="KW-0175">Coiled coil</keyword>
<dbReference type="RefSeq" id="WP_198746362.1">
    <property type="nucleotide sequence ID" value="NZ_JAEHTE010000001.1"/>
</dbReference>
<sequence length="78" mass="8641">MSGAKRFQVNCTDLGDWKKSNRVREQDRIVVLAADHEKVEAELAEAKAEVARLTAAFANADVLIQRMLKNASSQLAQN</sequence>
<dbReference type="EMBL" id="JAEHTE010000001">
    <property type="protein sequence ID" value="MBI6882754.1"/>
    <property type="molecule type" value="Genomic_DNA"/>
</dbReference>
<dbReference type="AlphaFoldDB" id="A0A8I1ECH1"/>
<reference evidence="2" key="1">
    <citation type="submission" date="2020-12" db="EMBL/GenBank/DDBJ databases">
        <title>Enhanced detection system for hospital associated transmission using whole genome sequencing surveillance.</title>
        <authorList>
            <person name="Harrison L.H."/>
            <person name="Van Tyne D."/>
            <person name="Marsh J.W."/>
            <person name="Griffith M.P."/>
            <person name="Snyder D.J."/>
            <person name="Cooper V.S."/>
            <person name="Mustapha M."/>
        </authorList>
    </citation>
    <scope>NUCLEOTIDE SEQUENCE</scope>
    <source>
        <strain evidence="2">PSB00042</strain>
    </source>
</reference>
<evidence type="ECO:0000313" key="2">
    <source>
        <dbReference type="EMBL" id="MBI6882754.1"/>
    </source>
</evidence>
<proteinExistence type="predicted"/>
<name>A0A8I1ECH1_PSEPU</name>
<evidence type="ECO:0000256" key="1">
    <source>
        <dbReference type="SAM" id="Coils"/>
    </source>
</evidence>